<sequence>MRGVITGREVVANLGLIYREFGTACVLRCLWVMLSGKSTTFLEVACPCEKMRQ</sequence>
<dbReference type="EMBL" id="CP034669">
    <property type="protein sequence ID" value="QAT88665.1"/>
    <property type="molecule type" value="Genomic_DNA"/>
</dbReference>
<dbReference type="AlphaFoldDB" id="A0A410S368"/>
<proteinExistence type="predicted"/>
<reference evidence="1 2" key="1">
    <citation type="submission" date="2018-12" db="EMBL/GenBank/DDBJ databases">
        <title>Complete Genome Sequence of the Corallopyronin A producing Myxobacterium Corallococcus coralloides B035.</title>
        <authorList>
            <person name="Bouhired S.M."/>
            <person name="Rupp O."/>
            <person name="Blom J."/>
            <person name="Schaeberle T.F."/>
            <person name="Kehraus S."/>
            <person name="Schiefer A."/>
            <person name="Pfarr K."/>
            <person name="Goesmann A."/>
            <person name="Hoerauf A."/>
            <person name="Koenig G.M."/>
        </authorList>
    </citation>
    <scope>NUCLEOTIDE SEQUENCE [LARGE SCALE GENOMIC DNA]</scope>
    <source>
        <strain evidence="1 2">B035</strain>
    </source>
</reference>
<dbReference type="Proteomes" id="UP000288758">
    <property type="component" value="Chromosome"/>
</dbReference>
<gene>
    <name evidence="1" type="ORF">EJ065_7140</name>
</gene>
<organism evidence="1 2">
    <name type="scientific">Corallococcus coralloides</name>
    <name type="common">Myxococcus coralloides</name>
    <dbReference type="NCBI Taxonomy" id="184914"/>
    <lineage>
        <taxon>Bacteria</taxon>
        <taxon>Pseudomonadati</taxon>
        <taxon>Myxococcota</taxon>
        <taxon>Myxococcia</taxon>
        <taxon>Myxococcales</taxon>
        <taxon>Cystobacterineae</taxon>
        <taxon>Myxococcaceae</taxon>
        <taxon>Corallococcus</taxon>
    </lineage>
</organism>
<dbReference type="OMA" id="RCLWVML"/>
<accession>A0A410S368</accession>
<dbReference type="GeneID" id="64084223"/>
<protein>
    <submittedName>
        <fullName evidence="1">Uncharacterized protein</fullName>
    </submittedName>
</protein>
<evidence type="ECO:0000313" key="1">
    <source>
        <dbReference type="EMBL" id="QAT88665.1"/>
    </source>
</evidence>
<evidence type="ECO:0000313" key="2">
    <source>
        <dbReference type="Proteomes" id="UP000288758"/>
    </source>
</evidence>
<dbReference type="RefSeq" id="WP_014400293.1">
    <property type="nucleotide sequence ID" value="NZ_CP034669.1"/>
</dbReference>
<name>A0A410S368_CORCK</name>